<protein>
    <recommendedName>
        <fullName evidence="2">Nucleotide-diphospho-sugar transferase domain-containing protein</fullName>
    </recommendedName>
</protein>
<reference evidence="3" key="1">
    <citation type="submission" date="2020-07" db="EMBL/GenBank/DDBJ databases">
        <title>Genome sequence and genetic diversity analysis of an under-domesticated orphan crop, white fonio (Digitaria exilis).</title>
        <authorList>
            <person name="Bennetzen J.L."/>
            <person name="Chen S."/>
            <person name="Ma X."/>
            <person name="Wang X."/>
            <person name="Yssel A.E.J."/>
            <person name="Chaluvadi S.R."/>
            <person name="Johnson M."/>
            <person name="Gangashetty P."/>
            <person name="Hamidou F."/>
            <person name="Sanogo M.D."/>
            <person name="Zwaenepoel A."/>
            <person name="Wallace J."/>
            <person name="Van De Peer Y."/>
            <person name="Van Deynze A."/>
        </authorList>
    </citation>
    <scope>NUCLEOTIDE SEQUENCE</scope>
    <source>
        <tissue evidence="3">Leaves</tissue>
    </source>
</reference>
<dbReference type="EMBL" id="JACEFO010001901">
    <property type="protein sequence ID" value="KAF8694937.1"/>
    <property type="molecule type" value="Genomic_DNA"/>
</dbReference>
<feature type="domain" description="Nucleotide-diphospho-sugar transferase" evidence="2">
    <location>
        <begin position="202"/>
        <end position="403"/>
    </location>
</feature>
<name>A0A835BE09_9POAL</name>
<evidence type="ECO:0000256" key="1">
    <source>
        <dbReference type="SAM" id="MobiDB-lite"/>
    </source>
</evidence>
<dbReference type="InterPro" id="IPR005069">
    <property type="entry name" value="Nucl-diP-sugar_transferase"/>
</dbReference>
<evidence type="ECO:0000313" key="4">
    <source>
        <dbReference type="Proteomes" id="UP000636709"/>
    </source>
</evidence>
<dbReference type="AlphaFoldDB" id="A0A835BE09"/>
<dbReference type="Pfam" id="PF03407">
    <property type="entry name" value="Nucleotid_trans"/>
    <property type="match status" value="1"/>
</dbReference>
<gene>
    <name evidence="3" type="ORF">HU200_038043</name>
</gene>
<comment type="caution">
    <text evidence="3">The sequence shown here is derived from an EMBL/GenBank/DDBJ whole genome shotgun (WGS) entry which is preliminary data.</text>
</comment>
<dbReference type="InterPro" id="IPR044821">
    <property type="entry name" value="At1g28695/At4g15970-like"/>
</dbReference>
<sequence>MMKVWQCGFCTIEVANTVIVAEYVPRPAVVRVSYLAGRAYSSRRTGRWAHGGERMLHERFIGLLRRSCRRGGLHRPATTVCSVSVLLSAHVASSCRQIIKNTQRTWAMEQLMLLRAPDHLQELATLGNRTTHADPCSTKPADTQAAITSPDDDKLPELLRRAAMDDDKTVIMTFTNEAFAAPNSLLDLFLHSFRVGVRTEPLLKHLVIVAVDAKAYERCNQVHPFCYQLPVQQGTDYSAELPFMKDNYLDMMWRRNRFQARVLSLGYSFVFTDVDIVWFRNPLLRIPVAVDLAMTCDRFYGNNPYDLNKRANGGFVYARASARTVAFYEDWYAARAAYPGKNEQDLFDKLKLELSVRHGVTVQFVDTAYLGGFCDRRKGRDFNKLCTYHGNCLYGLKMKLKRLAEVFADWNKFRANNALTD</sequence>
<evidence type="ECO:0000313" key="3">
    <source>
        <dbReference type="EMBL" id="KAF8694937.1"/>
    </source>
</evidence>
<dbReference type="OrthoDB" id="496324at2759"/>
<accession>A0A835BE09</accession>
<dbReference type="PANTHER" id="PTHR46038:SF5">
    <property type="entry name" value="NUCLEOTIDE-DIPHOSPHO-SUGAR TRANSFERASE FAMILY PROTEIN"/>
    <property type="match status" value="1"/>
</dbReference>
<feature type="region of interest" description="Disordered" evidence="1">
    <location>
        <begin position="131"/>
        <end position="150"/>
    </location>
</feature>
<organism evidence="3 4">
    <name type="scientific">Digitaria exilis</name>
    <dbReference type="NCBI Taxonomy" id="1010633"/>
    <lineage>
        <taxon>Eukaryota</taxon>
        <taxon>Viridiplantae</taxon>
        <taxon>Streptophyta</taxon>
        <taxon>Embryophyta</taxon>
        <taxon>Tracheophyta</taxon>
        <taxon>Spermatophyta</taxon>
        <taxon>Magnoliopsida</taxon>
        <taxon>Liliopsida</taxon>
        <taxon>Poales</taxon>
        <taxon>Poaceae</taxon>
        <taxon>PACMAD clade</taxon>
        <taxon>Panicoideae</taxon>
        <taxon>Panicodae</taxon>
        <taxon>Paniceae</taxon>
        <taxon>Anthephorinae</taxon>
        <taxon>Digitaria</taxon>
    </lineage>
</organism>
<evidence type="ECO:0000259" key="2">
    <source>
        <dbReference type="Pfam" id="PF03407"/>
    </source>
</evidence>
<dbReference type="PANTHER" id="PTHR46038">
    <property type="entry name" value="EXPRESSED PROTEIN-RELATED"/>
    <property type="match status" value="1"/>
</dbReference>
<dbReference type="Proteomes" id="UP000636709">
    <property type="component" value="Unassembled WGS sequence"/>
</dbReference>
<proteinExistence type="predicted"/>
<keyword evidence="4" id="KW-1185">Reference proteome</keyword>